<dbReference type="EMBL" id="JAUSUZ010000001">
    <property type="protein sequence ID" value="MDQ0370957.1"/>
    <property type="molecule type" value="Genomic_DNA"/>
</dbReference>
<organism evidence="1 2">
    <name type="scientific">Catenuloplanes indicus</name>
    <dbReference type="NCBI Taxonomy" id="137267"/>
    <lineage>
        <taxon>Bacteria</taxon>
        <taxon>Bacillati</taxon>
        <taxon>Actinomycetota</taxon>
        <taxon>Actinomycetes</taxon>
        <taxon>Micromonosporales</taxon>
        <taxon>Micromonosporaceae</taxon>
        <taxon>Catenuloplanes</taxon>
    </lineage>
</organism>
<gene>
    <name evidence="1" type="ORF">J2S42_007626</name>
</gene>
<evidence type="ECO:0000313" key="2">
    <source>
        <dbReference type="Proteomes" id="UP001240236"/>
    </source>
</evidence>
<evidence type="ECO:0000313" key="1">
    <source>
        <dbReference type="EMBL" id="MDQ0370957.1"/>
    </source>
</evidence>
<comment type="caution">
    <text evidence="1">The sequence shown here is derived from an EMBL/GenBank/DDBJ whole genome shotgun (WGS) entry which is preliminary data.</text>
</comment>
<protein>
    <submittedName>
        <fullName evidence="1">Alpha-L-arabinofuranosidase</fullName>
    </submittedName>
</protein>
<dbReference type="AlphaFoldDB" id="A0AAE3W9J3"/>
<proteinExistence type="predicted"/>
<name>A0AAE3W9J3_9ACTN</name>
<dbReference type="RefSeq" id="WP_307247348.1">
    <property type="nucleotide sequence ID" value="NZ_JAUSUZ010000001.1"/>
</dbReference>
<dbReference type="SUPFAM" id="SSF51011">
    <property type="entry name" value="Glycosyl hydrolase domain"/>
    <property type="match status" value="1"/>
</dbReference>
<sequence length="96" mass="10394">MACLVLYIGCQPRDGGDLLVKVVNAQSSDAVTRIDLGGLRVRDRAQMTVITGDPGEQNTRSAEPIQPVTTTVRGISSDFTRTFPANSVTFLRLKTK</sequence>
<dbReference type="Gene3D" id="2.60.40.1180">
    <property type="entry name" value="Golgi alpha-mannosidase II"/>
    <property type="match status" value="1"/>
</dbReference>
<accession>A0AAE3W9J3</accession>
<dbReference type="Proteomes" id="UP001240236">
    <property type="component" value="Unassembled WGS sequence"/>
</dbReference>
<reference evidence="1 2" key="1">
    <citation type="submission" date="2023-07" db="EMBL/GenBank/DDBJ databases">
        <title>Sequencing the genomes of 1000 actinobacteria strains.</title>
        <authorList>
            <person name="Klenk H.-P."/>
        </authorList>
    </citation>
    <scope>NUCLEOTIDE SEQUENCE [LARGE SCALE GENOMIC DNA]</scope>
    <source>
        <strain evidence="1 2">DSM 44709</strain>
    </source>
</reference>
<keyword evidence="2" id="KW-1185">Reference proteome</keyword>
<dbReference type="InterPro" id="IPR013780">
    <property type="entry name" value="Glyco_hydro_b"/>
</dbReference>